<dbReference type="GO" id="GO:0016787">
    <property type="term" value="F:hydrolase activity"/>
    <property type="evidence" value="ECO:0007669"/>
    <property type="project" value="UniProtKB-KW"/>
</dbReference>
<accession>A0A0S1XFI3</accession>
<keyword evidence="2 5" id="KW-0456">Lyase</keyword>
<dbReference type="STRING" id="55802.TBCH5v1_2668"/>
<comment type="similarity">
    <text evidence="1">Belongs to the UxaA family.</text>
</comment>
<protein>
    <submittedName>
        <fullName evidence="5">Altronate hydrolase</fullName>
        <ecNumber evidence="5">4.2.1.7</ecNumber>
    </submittedName>
</protein>
<dbReference type="GO" id="GO:0008789">
    <property type="term" value="F:altronate dehydratase activity"/>
    <property type="evidence" value="ECO:0007669"/>
    <property type="project" value="UniProtKB-EC"/>
</dbReference>
<dbReference type="PATRIC" id="fig|55802.8.peg.2654"/>
<sequence length="394" mass="42486">MKLGEIKGWRRENGDFGIRNHIVVLSSVACANHAALEIARRTGAIPIIQEEGACGMFGEDRKRFLRCMANVGSHPNVAWTLVVGLGCEGIDAHQLADEISKRGRNAESLLIQELGMDKTVEKGIELVNRAKENLTPRRETAGVEELVIGLKCGASDYTSGLISNPSVGKAVDILIEYGGTAIITERLELVGAEQILARRAKSKEVAEDFLRRIKKAVEDVNKRGVDWIGSQPSMGNIKGGLTTIEEKSLGAVKKAGNAQLEGCLDYGEKPKGRGLYFMDGPGYDVKAVSGLMCAGSHIILFTTGLGTYLGSPVSPVIKITGNPTTARKLRDAIDVDLSILLEEIISRDASLDEILEIGGRMILEEIVRVANGKLTKAEKSQHIEFSIELTGIIA</sequence>
<feature type="domain" description="D-galactarate/Altronate dehydratase second" evidence="3">
    <location>
        <begin position="8"/>
        <end position="131"/>
    </location>
</feature>
<dbReference type="GO" id="GO:0019698">
    <property type="term" value="P:D-galacturonate catabolic process"/>
    <property type="evidence" value="ECO:0007669"/>
    <property type="project" value="TreeGrafter"/>
</dbReference>
<evidence type="ECO:0000313" key="5">
    <source>
        <dbReference type="EMBL" id="ALM76556.1"/>
    </source>
</evidence>
<evidence type="ECO:0000256" key="2">
    <source>
        <dbReference type="ARBA" id="ARBA00023239"/>
    </source>
</evidence>
<dbReference type="RefSeq" id="WP_013466295.1">
    <property type="nucleotide sequence ID" value="NZ_CP013050.1"/>
</dbReference>
<dbReference type="InterPro" id="IPR052172">
    <property type="entry name" value="UxaA_altronate/galactarate_dh"/>
</dbReference>
<dbReference type="EC" id="4.2.1.7" evidence="5"/>
<name>A0A0S1XFI3_THEBA</name>
<evidence type="ECO:0000259" key="3">
    <source>
        <dbReference type="Pfam" id="PF04295"/>
    </source>
</evidence>
<dbReference type="PANTHER" id="PTHR30536">
    <property type="entry name" value="ALTRONATE/GALACTARATE DEHYDRATASE"/>
    <property type="match status" value="1"/>
</dbReference>
<evidence type="ECO:0000256" key="1">
    <source>
        <dbReference type="ARBA" id="ARBA00010986"/>
    </source>
</evidence>
<dbReference type="PANTHER" id="PTHR30536:SF5">
    <property type="entry name" value="ALTRONATE DEHYDRATASE"/>
    <property type="match status" value="1"/>
</dbReference>
<evidence type="ECO:0000313" key="6">
    <source>
        <dbReference type="Proteomes" id="UP000066042"/>
    </source>
</evidence>
<dbReference type="Pfam" id="PF04295">
    <property type="entry name" value="GD_AH_second"/>
    <property type="match status" value="1"/>
</dbReference>
<feature type="domain" description="D-galactarate/Altronate dehydratase C-terminal" evidence="4">
    <location>
        <begin position="144"/>
        <end position="387"/>
    </location>
</feature>
<keyword evidence="5" id="KW-0378">Hydrolase</keyword>
<dbReference type="OMA" id="VGWELFH"/>
<dbReference type="GeneID" id="26137872"/>
<dbReference type="PROSITE" id="PS51257">
    <property type="entry name" value="PROKAR_LIPOPROTEIN"/>
    <property type="match status" value="1"/>
</dbReference>
<dbReference type="Proteomes" id="UP000066042">
    <property type="component" value="Chromosome"/>
</dbReference>
<reference evidence="5 6" key="1">
    <citation type="journal article" date="2016" name="Genome Announc.">
        <title>Complete genome sequence of the hyperthermophilic and piezophilic archaeon Thermococcus barophilus Ch5, capable of growth at the expense of hydrogenogenesis from carbon monoxide and formate.</title>
        <authorList>
            <person name="Oger P."/>
            <person name="Sokolova T.G."/>
            <person name="Kozhevnikova D.A."/>
            <person name="Taranov E.A."/>
            <person name="Vannier P."/>
            <person name="Lee H.S."/>
            <person name="Kwon K.K."/>
            <person name="Kang S.G."/>
            <person name="Lee J.H."/>
            <person name="Bonch-Osmolovskaya E.A."/>
            <person name="Lebedinsky A.V."/>
        </authorList>
    </citation>
    <scope>NUCLEOTIDE SEQUENCE [LARGE SCALE GENOMIC DNA]</scope>
    <source>
        <strain evidence="6">Ch5</strain>
    </source>
</reference>
<dbReference type="InterPro" id="IPR048332">
    <property type="entry name" value="GD_AH_C"/>
</dbReference>
<dbReference type="AlphaFoldDB" id="A0A0S1XFI3"/>
<dbReference type="InterPro" id="IPR007392">
    <property type="entry name" value="GD_AH_second"/>
</dbReference>
<gene>
    <name evidence="5" type="ORF">TBCH5v1_2668</name>
</gene>
<dbReference type="GeneID" id="10040338"/>
<organism evidence="5 6">
    <name type="scientific">Thermococcus barophilus</name>
    <dbReference type="NCBI Taxonomy" id="55802"/>
    <lineage>
        <taxon>Archaea</taxon>
        <taxon>Methanobacteriati</taxon>
        <taxon>Methanobacteriota</taxon>
        <taxon>Thermococci</taxon>
        <taxon>Thermococcales</taxon>
        <taxon>Thermococcaceae</taxon>
        <taxon>Thermococcus</taxon>
    </lineage>
</organism>
<dbReference type="Pfam" id="PF20629">
    <property type="entry name" value="GD_AH_C"/>
    <property type="match status" value="1"/>
</dbReference>
<evidence type="ECO:0000259" key="4">
    <source>
        <dbReference type="Pfam" id="PF20629"/>
    </source>
</evidence>
<proteinExistence type="inferred from homology"/>
<dbReference type="EMBL" id="CP013050">
    <property type="protein sequence ID" value="ALM76556.1"/>
    <property type="molecule type" value="Genomic_DNA"/>
</dbReference>